<dbReference type="PANTHER" id="PTHR37171">
    <property type="entry name" value="SERINE/THREONINE-PROTEIN KINASE YRZF-RELATED"/>
    <property type="match status" value="1"/>
</dbReference>
<dbReference type="PANTHER" id="PTHR37171:SF1">
    <property type="entry name" value="SERINE_THREONINE-PROTEIN KINASE YRZF-RELATED"/>
    <property type="match status" value="1"/>
</dbReference>
<keyword evidence="1" id="KW-0547">Nucleotide-binding</keyword>
<dbReference type="GO" id="GO:0005524">
    <property type="term" value="F:ATP binding"/>
    <property type="evidence" value="ECO:0007669"/>
    <property type="project" value="UniProtKB-UniRule"/>
</dbReference>
<dbReference type="InterPro" id="IPR011009">
    <property type="entry name" value="Kinase-like_dom_sf"/>
</dbReference>
<feature type="binding site" evidence="1">
    <location>
        <position position="607"/>
    </location>
    <ligand>
        <name>ATP</name>
        <dbReference type="ChEBI" id="CHEBI:30616"/>
    </ligand>
</feature>
<sequence>MSFTTATGPPPGVLDEIEALFSWNPPRLILAPKKELSTATCPPSFYDKHFSPDLVLKRVERLPNLVQDLASNVDKALSAASATLPPLKGFITAEQRRFDLRRIEREVTDEKGVANFYDKYTAKYCSDLASTLALHPAASFSEWDSLLIWTQSVASSGYAIMDGLLRFIAESDEEIEGPRAHIEESMENAKRRFFEEMRKSKTPLASYQIKSLSAGSVEVMIAVPNLGKFYWTYCDARKCHINPKHEKSRSKVKQVVVGPDAQAPPWTFPDNSLKTSVDPANRDREIGMLPFASHLGAPSASRPQPVTKSGPSTLPSQPPPGPSSSSEHESATKEKGKKRKRDDEVKDDDEDEAYKKDRHDLSAQSLAWAQAVRVDATVVVLHSGNYELVCLRHRGSQTLYVSDVIEPPTCFNPGYGKLQVGVYIAAIQDGMDRWQQLSSIIPHPKPSDGGDLIGGDKSQGDQGHNRGSGSGHKDGHGRRGGKGRGGRRAGKSGSSAGKKDPVVDELAAIEKTIHEANNRDVVLLYLQYDVYDSLVPASFLRSAPSLMAPTRPTPPTSPRATRTYGLEECLTVVLTSEIGRGATGVVHSGILKPENSDGTSPLDVVVKLAFGYDQRDALGSEYEVYRRLKSNGVSRGIGTVLGFFDDLEGAACALVMRYAGVPLDTEPRPCFSKSECTSALSTLKSIHGAGILQGDIRQENILVDDLGGVTIIDFGHSRQCDDQEAKDEEYARLRHFLRKSLTSGDVSYLDVALSQQETG</sequence>
<dbReference type="SUPFAM" id="SSF56112">
    <property type="entry name" value="Protein kinase-like (PK-like)"/>
    <property type="match status" value="1"/>
</dbReference>
<feature type="domain" description="Protein kinase" evidence="3">
    <location>
        <begin position="572"/>
        <end position="759"/>
    </location>
</feature>
<evidence type="ECO:0000259" key="3">
    <source>
        <dbReference type="PROSITE" id="PS50011"/>
    </source>
</evidence>
<evidence type="ECO:0000256" key="2">
    <source>
        <dbReference type="SAM" id="MobiDB-lite"/>
    </source>
</evidence>
<dbReference type="PROSITE" id="PS00107">
    <property type="entry name" value="PROTEIN_KINASE_ATP"/>
    <property type="match status" value="1"/>
</dbReference>
<dbReference type="Gene3D" id="1.10.510.10">
    <property type="entry name" value="Transferase(Phosphotransferase) domain 1"/>
    <property type="match status" value="1"/>
</dbReference>
<keyword evidence="5" id="KW-1185">Reference proteome</keyword>
<dbReference type="InterPro" id="IPR017441">
    <property type="entry name" value="Protein_kinase_ATP_BS"/>
</dbReference>
<organism evidence="4 5">
    <name type="scientific">Tricholomella constricta</name>
    <dbReference type="NCBI Taxonomy" id="117010"/>
    <lineage>
        <taxon>Eukaryota</taxon>
        <taxon>Fungi</taxon>
        <taxon>Dikarya</taxon>
        <taxon>Basidiomycota</taxon>
        <taxon>Agaricomycotina</taxon>
        <taxon>Agaricomycetes</taxon>
        <taxon>Agaricomycetidae</taxon>
        <taxon>Agaricales</taxon>
        <taxon>Tricholomatineae</taxon>
        <taxon>Lyophyllaceae</taxon>
        <taxon>Tricholomella</taxon>
    </lineage>
</organism>
<comment type="caution">
    <text evidence="4">The sequence shown here is derived from an EMBL/GenBank/DDBJ whole genome shotgun (WGS) entry which is preliminary data.</text>
</comment>
<keyword evidence="1" id="KW-0067">ATP-binding</keyword>
<feature type="region of interest" description="Disordered" evidence="2">
    <location>
        <begin position="293"/>
        <end position="356"/>
    </location>
</feature>
<reference evidence="4 5" key="1">
    <citation type="journal article" date="2020" name="ISME J.">
        <title>Uncovering the hidden diversity of litter-decomposition mechanisms in mushroom-forming fungi.</title>
        <authorList>
            <person name="Floudas D."/>
            <person name="Bentzer J."/>
            <person name="Ahren D."/>
            <person name="Johansson T."/>
            <person name="Persson P."/>
            <person name="Tunlid A."/>
        </authorList>
    </citation>
    <scope>NUCLEOTIDE SEQUENCE [LARGE SCALE GENOMIC DNA]</scope>
    <source>
        <strain evidence="4 5">CBS 661.87</strain>
    </source>
</reference>
<dbReference type="Proteomes" id="UP000565441">
    <property type="component" value="Unassembled WGS sequence"/>
</dbReference>
<accession>A0A8H5LXR1</accession>
<dbReference type="EMBL" id="JAACJP010000039">
    <property type="protein sequence ID" value="KAF5373462.1"/>
    <property type="molecule type" value="Genomic_DNA"/>
</dbReference>
<evidence type="ECO:0000313" key="4">
    <source>
        <dbReference type="EMBL" id="KAF5373462.1"/>
    </source>
</evidence>
<dbReference type="Pfam" id="PF00069">
    <property type="entry name" value="Pkinase"/>
    <property type="match status" value="1"/>
</dbReference>
<dbReference type="InterPro" id="IPR000719">
    <property type="entry name" value="Prot_kinase_dom"/>
</dbReference>
<dbReference type="OrthoDB" id="2521594at2759"/>
<protein>
    <recommendedName>
        <fullName evidence="3">Protein kinase domain-containing protein</fullName>
    </recommendedName>
</protein>
<evidence type="ECO:0000256" key="1">
    <source>
        <dbReference type="PROSITE-ProRule" id="PRU10141"/>
    </source>
</evidence>
<feature type="region of interest" description="Disordered" evidence="2">
    <location>
        <begin position="439"/>
        <end position="500"/>
    </location>
</feature>
<name>A0A8H5LXR1_9AGAR</name>
<proteinExistence type="predicted"/>
<dbReference type="GO" id="GO:0004672">
    <property type="term" value="F:protein kinase activity"/>
    <property type="evidence" value="ECO:0007669"/>
    <property type="project" value="InterPro"/>
</dbReference>
<dbReference type="AlphaFoldDB" id="A0A8H5LXR1"/>
<evidence type="ECO:0000313" key="5">
    <source>
        <dbReference type="Proteomes" id="UP000565441"/>
    </source>
</evidence>
<dbReference type="InterPro" id="IPR052396">
    <property type="entry name" value="Meiotic_Drive_Suppr_Kinase"/>
</dbReference>
<gene>
    <name evidence="4" type="ORF">D9615_009439</name>
</gene>
<feature type="compositionally biased region" description="Basic residues" evidence="2">
    <location>
        <begin position="475"/>
        <end position="490"/>
    </location>
</feature>
<dbReference type="PROSITE" id="PS50011">
    <property type="entry name" value="PROTEIN_KINASE_DOM"/>
    <property type="match status" value="1"/>
</dbReference>